<feature type="signal peptide" evidence="2">
    <location>
        <begin position="1"/>
        <end position="27"/>
    </location>
</feature>
<sequence>MNSAAFPLLSSALLLLSALSPPAIVESRPPQINGILPKRRSQVYPLQLLEDEKEQMADKERQNRWFADEEEEENDGDDGDVLDEEVEDGFGRMGGFYANGPRQPLQNKGRFELSGRGGAERDGPSAAFWSNALGPFLFVFENKDRRNSRTMWRLTIRKLNRMRRDRLGKDFAQLAWDNQLTNKVRQISFTELRPLSVVIKNPVNGVASNLILGFQTLFSAFIWQNVLCSRGGACRVAPSKRRIPAELADSKARRIGCNARVYKEADKRELRFAAVCATERSAGEGQNGTLLNLFRLSELQNVRLKKKLRWEAVDSFEKGEEGGEDEAAVDDDDDDDDEEANGKPLAKNVQPKASPVSVHSGDIVRVRADAIVDPVKGSLFAALLQSPVEEAVDRVLGAESVLDVLEMDEEDGLGKTMVRRQLRRLTELVDPTGNGTALKKAAKDRAARAKQQLEHWLQALKVPQTFAALQAEVDAWRQRKNVSAGADQRILVGGGPALKEKLRELAQRRGGGGALVPGDAVATDAFEISDKFFAKTIIHTVPPSELITQRDFEKLADCFRRSLEVTVSRGFSSVAFPEMMARNASDKVKEQAARIGVDAVAKWLSEHPNGKVSIILVVYNNPRMFKQYKQLVEEKFPNKN</sequence>
<dbReference type="PROSITE" id="PS51154">
    <property type="entry name" value="MACRO"/>
    <property type="match status" value="1"/>
</dbReference>
<dbReference type="SUPFAM" id="SSF52949">
    <property type="entry name" value="Macro domain-like"/>
    <property type="match status" value="1"/>
</dbReference>
<dbReference type="WBParaSite" id="Gr19_v10_g16022.t1">
    <property type="protein sequence ID" value="Gr19_v10_g16022.t1"/>
    <property type="gene ID" value="Gr19_v10_g16022"/>
</dbReference>
<proteinExistence type="predicted"/>
<feature type="region of interest" description="Disordered" evidence="1">
    <location>
        <begin position="52"/>
        <end position="83"/>
    </location>
</feature>
<keyword evidence="4" id="KW-1185">Reference proteome</keyword>
<organism evidence="4 5">
    <name type="scientific">Globodera rostochiensis</name>
    <name type="common">Golden nematode worm</name>
    <name type="synonym">Heterodera rostochiensis</name>
    <dbReference type="NCBI Taxonomy" id="31243"/>
    <lineage>
        <taxon>Eukaryota</taxon>
        <taxon>Metazoa</taxon>
        <taxon>Ecdysozoa</taxon>
        <taxon>Nematoda</taxon>
        <taxon>Chromadorea</taxon>
        <taxon>Rhabditida</taxon>
        <taxon>Tylenchina</taxon>
        <taxon>Tylenchomorpha</taxon>
        <taxon>Tylenchoidea</taxon>
        <taxon>Heteroderidae</taxon>
        <taxon>Heteroderinae</taxon>
        <taxon>Globodera</taxon>
    </lineage>
</organism>
<feature type="compositionally biased region" description="Basic and acidic residues" evidence="1">
    <location>
        <begin position="54"/>
        <end position="67"/>
    </location>
</feature>
<feature type="compositionally biased region" description="Acidic residues" evidence="1">
    <location>
        <begin position="322"/>
        <end position="339"/>
    </location>
</feature>
<dbReference type="InterPro" id="IPR002589">
    <property type="entry name" value="Macro_dom"/>
</dbReference>
<feature type="region of interest" description="Disordered" evidence="1">
    <location>
        <begin position="317"/>
        <end position="357"/>
    </location>
</feature>
<dbReference type="PANTHER" id="PTHR11106">
    <property type="entry name" value="GANGLIOSIDE INDUCED DIFFERENTIATION ASSOCIATED PROTEIN 2-RELATED"/>
    <property type="match status" value="1"/>
</dbReference>
<dbReference type="PANTHER" id="PTHR11106:SF27">
    <property type="entry name" value="MACRO DOMAIN-CONTAINING PROTEIN"/>
    <property type="match status" value="1"/>
</dbReference>
<dbReference type="Gene3D" id="3.40.220.10">
    <property type="entry name" value="Leucine Aminopeptidase, subunit E, domain 1"/>
    <property type="match status" value="1"/>
</dbReference>
<evidence type="ECO:0000313" key="4">
    <source>
        <dbReference type="Proteomes" id="UP000887572"/>
    </source>
</evidence>
<name>A0A914HC92_GLORO</name>
<feature type="domain" description="Macro" evidence="3">
    <location>
        <begin position="343"/>
        <end position="636"/>
    </location>
</feature>
<dbReference type="InterPro" id="IPR043472">
    <property type="entry name" value="Macro_dom-like"/>
</dbReference>
<dbReference type="Pfam" id="PF01661">
    <property type="entry name" value="Macro"/>
    <property type="match status" value="1"/>
</dbReference>
<feature type="compositionally biased region" description="Acidic residues" evidence="1">
    <location>
        <begin position="68"/>
        <end position="83"/>
    </location>
</feature>
<evidence type="ECO:0000259" key="3">
    <source>
        <dbReference type="PROSITE" id="PS51154"/>
    </source>
</evidence>
<accession>A0A914HC92</accession>
<keyword evidence="2" id="KW-0732">Signal</keyword>
<dbReference type="Proteomes" id="UP000887572">
    <property type="component" value="Unplaced"/>
</dbReference>
<evidence type="ECO:0000256" key="2">
    <source>
        <dbReference type="SAM" id="SignalP"/>
    </source>
</evidence>
<evidence type="ECO:0000256" key="1">
    <source>
        <dbReference type="SAM" id="MobiDB-lite"/>
    </source>
</evidence>
<dbReference type="AlphaFoldDB" id="A0A914HC92"/>
<protein>
    <submittedName>
        <fullName evidence="5">Macro domain-containing protein</fullName>
    </submittedName>
</protein>
<reference evidence="5" key="1">
    <citation type="submission" date="2022-11" db="UniProtKB">
        <authorList>
            <consortium name="WormBaseParasite"/>
        </authorList>
    </citation>
    <scope>IDENTIFICATION</scope>
</reference>
<feature type="chain" id="PRO_5036950854" evidence="2">
    <location>
        <begin position="28"/>
        <end position="640"/>
    </location>
</feature>
<evidence type="ECO:0000313" key="5">
    <source>
        <dbReference type="WBParaSite" id="Gr19_v10_g16022.t1"/>
    </source>
</evidence>